<dbReference type="SUPFAM" id="SSF51717">
    <property type="entry name" value="Dihydropteroate synthetase-like"/>
    <property type="match status" value="1"/>
</dbReference>
<dbReference type="EMBL" id="JAYXHS010000002">
    <property type="protein sequence ID" value="MEC5386962.1"/>
    <property type="molecule type" value="Genomic_DNA"/>
</dbReference>
<dbReference type="PROSITE" id="PS00793">
    <property type="entry name" value="DHPS_2"/>
    <property type="match status" value="1"/>
</dbReference>
<dbReference type="InterPro" id="IPR011005">
    <property type="entry name" value="Dihydropteroate_synth-like_sf"/>
</dbReference>
<dbReference type="Pfam" id="PF00809">
    <property type="entry name" value="Pterin_bind"/>
    <property type="match status" value="1"/>
</dbReference>
<evidence type="ECO:0000256" key="6">
    <source>
        <dbReference type="ARBA" id="ARBA00022723"/>
    </source>
</evidence>
<keyword evidence="11" id="KW-1185">Reference proteome</keyword>
<dbReference type="Proteomes" id="UP001331561">
    <property type="component" value="Unassembled WGS sequence"/>
</dbReference>
<dbReference type="RefSeq" id="WP_327599915.1">
    <property type="nucleotide sequence ID" value="NZ_JAYXHS010000002.1"/>
</dbReference>
<evidence type="ECO:0000256" key="5">
    <source>
        <dbReference type="ARBA" id="ARBA00022679"/>
    </source>
</evidence>
<gene>
    <name evidence="10" type="primary">folP</name>
    <name evidence="10" type="ORF">VVD49_14610</name>
</gene>
<evidence type="ECO:0000313" key="11">
    <source>
        <dbReference type="Proteomes" id="UP001331561"/>
    </source>
</evidence>
<dbReference type="PANTHER" id="PTHR20941:SF1">
    <property type="entry name" value="FOLIC ACID SYNTHESIS PROTEIN FOL1"/>
    <property type="match status" value="1"/>
</dbReference>
<keyword evidence="6" id="KW-0479">Metal-binding</keyword>
<proteinExistence type="predicted"/>
<dbReference type="PANTHER" id="PTHR20941">
    <property type="entry name" value="FOLATE SYNTHESIS PROTEINS"/>
    <property type="match status" value="1"/>
</dbReference>
<evidence type="ECO:0000259" key="9">
    <source>
        <dbReference type="PROSITE" id="PS50972"/>
    </source>
</evidence>
<reference evidence="10 11" key="1">
    <citation type="submission" date="2024-01" db="EMBL/GenBank/DDBJ databases">
        <title>Uliginosibacterium soil sp. nov.</title>
        <authorList>
            <person name="Lv Y."/>
        </authorList>
    </citation>
    <scope>NUCLEOTIDE SEQUENCE [LARGE SCALE GENOMIC DNA]</scope>
    <source>
        <strain evidence="10 11">H3</strain>
    </source>
</reference>
<protein>
    <recommendedName>
        <fullName evidence="4">dihydropteroate synthase</fullName>
        <ecNumber evidence="4">2.5.1.15</ecNumber>
    </recommendedName>
</protein>
<dbReference type="GO" id="GO:0004156">
    <property type="term" value="F:dihydropteroate synthase activity"/>
    <property type="evidence" value="ECO:0007669"/>
    <property type="project" value="UniProtKB-EC"/>
</dbReference>
<keyword evidence="7" id="KW-0460">Magnesium</keyword>
<evidence type="ECO:0000256" key="8">
    <source>
        <dbReference type="ARBA" id="ARBA00022909"/>
    </source>
</evidence>
<dbReference type="EC" id="2.5.1.15" evidence="4"/>
<organism evidence="10 11">
    <name type="scientific">Uliginosibacterium silvisoli</name>
    <dbReference type="NCBI Taxonomy" id="3114758"/>
    <lineage>
        <taxon>Bacteria</taxon>
        <taxon>Pseudomonadati</taxon>
        <taxon>Pseudomonadota</taxon>
        <taxon>Betaproteobacteria</taxon>
        <taxon>Rhodocyclales</taxon>
        <taxon>Zoogloeaceae</taxon>
        <taxon>Uliginosibacterium</taxon>
    </lineage>
</organism>
<dbReference type="PROSITE" id="PS50972">
    <property type="entry name" value="PTERIN_BINDING"/>
    <property type="match status" value="1"/>
</dbReference>
<accession>A0ABU6K647</accession>
<evidence type="ECO:0000256" key="4">
    <source>
        <dbReference type="ARBA" id="ARBA00012458"/>
    </source>
</evidence>
<keyword evidence="8" id="KW-0289">Folate biosynthesis</keyword>
<dbReference type="NCBIfam" id="TIGR01496">
    <property type="entry name" value="DHPS"/>
    <property type="match status" value="1"/>
</dbReference>
<feature type="domain" description="Pterin-binding" evidence="9">
    <location>
        <begin position="1"/>
        <end position="249"/>
    </location>
</feature>
<evidence type="ECO:0000256" key="3">
    <source>
        <dbReference type="ARBA" id="ARBA00004763"/>
    </source>
</evidence>
<evidence type="ECO:0000256" key="1">
    <source>
        <dbReference type="ARBA" id="ARBA00000012"/>
    </source>
</evidence>
<evidence type="ECO:0000256" key="2">
    <source>
        <dbReference type="ARBA" id="ARBA00001946"/>
    </source>
</evidence>
<keyword evidence="5 10" id="KW-0808">Transferase</keyword>
<dbReference type="InterPro" id="IPR006390">
    <property type="entry name" value="DHP_synth_dom"/>
</dbReference>
<evidence type="ECO:0000256" key="7">
    <source>
        <dbReference type="ARBA" id="ARBA00022842"/>
    </source>
</evidence>
<comment type="cofactor">
    <cofactor evidence="2">
        <name>Mg(2+)</name>
        <dbReference type="ChEBI" id="CHEBI:18420"/>
    </cofactor>
</comment>
<comment type="catalytic activity">
    <reaction evidence="1">
        <text>(7,8-dihydropterin-6-yl)methyl diphosphate + 4-aminobenzoate = 7,8-dihydropteroate + diphosphate</text>
        <dbReference type="Rhea" id="RHEA:19949"/>
        <dbReference type="ChEBI" id="CHEBI:17836"/>
        <dbReference type="ChEBI" id="CHEBI:17839"/>
        <dbReference type="ChEBI" id="CHEBI:33019"/>
        <dbReference type="ChEBI" id="CHEBI:72950"/>
        <dbReference type="EC" id="2.5.1.15"/>
    </reaction>
</comment>
<sequence>MAIINVTPDSFSGDGLVGRRDMALRQAEQAIADGADILDIGGESSRPGAEAVGLQEELDRVVPIVEAFANAGVPLSVDTVKPQVMRAVASAGAAIINDINGLREPGAIEAVAATDVGVCLMHMQGEPRTMQSAPHYRDVVTEVRDFLCLRADALKSAGVATERILVDPGFGFGKALVHNLALFADLSRLRDLGYPLLIGVSRKSMLGQITGQPVAQRLAASVAAAMLAVQRGAAIVRVHDVAATRDAFAIMAAIQSHQQNS</sequence>
<dbReference type="InterPro" id="IPR045031">
    <property type="entry name" value="DHP_synth-like"/>
</dbReference>
<dbReference type="CDD" id="cd00739">
    <property type="entry name" value="DHPS"/>
    <property type="match status" value="1"/>
</dbReference>
<comment type="pathway">
    <text evidence="3">Cofactor biosynthesis; tetrahydrofolate biosynthesis; 7,8-dihydrofolate from 2-amino-4-hydroxy-6-hydroxymethyl-7,8-dihydropteridine diphosphate and 4-aminobenzoate: step 1/2.</text>
</comment>
<dbReference type="InterPro" id="IPR000489">
    <property type="entry name" value="Pterin-binding_dom"/>
</dbReference>
<evidence type="ECO:0000313" key="10">
    <source>
        <dbReference type="EMBL" id="MEC5386962.1"/>
    </source>
</evidence>
<dbReference type="Gene3D" id="3.20.20.20">
    <property type="entry name" value="Dihydropteroate synthase-like"/>
    <property type="match status" value="1"/>
</dbReference>
<name>A0ABU6K647_9RHOO</name>
<comment type="caution">
    <text evidence="10">The sequence shown here is derived from an EMBL/GenBank/DDBJ whole genome shotgun (WGS) entry which is preliminary data.</text>
</comment>